<sequence length="124" mass="14223">MIIASVWGKFAPAMACGEKDFEGYLHCHGNKVDSNTFKARIITRYKRMKIRARLRDDESFNNSCKMRATSIPLCSGKKTSSKKKKRERSSRDRTRDCRDAFLDRLKSEAHLEGPFSSQTREADG</sequence>
<evidence type="ECO:0000313" key="3">
    <source>
        <dbReference type="Proteomes" id="UP001054945"/>
    </source>
</evidence>
<gene>
    <name evidence="2" type="ORF">CEXT_793111</name>
</gene>
<evidence type="ECO:0000313" key="2">
    <source>
        <dbReference type="EMBL" id="GIY65320.1"/>
    </source>
</evidence>
<keyword evidence="3" id="KW-1185">Reference proteome</keyword>
<accession>A0AAV4V4Z9</accession>
<reference evidence="2 3" key="1">
    <citation type="submission" date="2021-06" db="EMBL/GenBank/DDBJ databases">
        <title>Caerostris extrusa draft genome.</title>
        <authorList>
            <person name="Kono N."/>
            <person name="Arakawa K."/>
        </authorList>
    </citation>
    <scope>NUCLEOTIDE SEQUENCE [LARGE SCALE GENOMIC DNA]</scope>
</reference>
<dbReference type="AlphaFoldDB" id="A0AAV4V4Z9"/>
<organism evidence="2 3">
    <name type="scientific">Caerostris extrusa</name>
    <name type="common">Bark spider</name>
    <name type="synonym">Caerostris bankana</name>
    <dbReference type="NCBI Taxonomy" id="172846"/>
    <lineage>
        <taxon>Eukaryota</taxon>
        <taxon>Metazoa</taxon>
        <taxon>Ecdysozoa</taxon>
        <taxon>Arthropoda</taxon>
        <taxon>Chelicerata</taxon>
        <taxon>Arachnida</taxon>
        <taxon>Araneae</taxon>
        <taxon>Araneomorphae</taxon>
        <taxon>Entelegynae</taxon>
        <taxon>Araneoidea</taxon>
        <taxon>Araneidae</taxon>
        <taxon>Caerostris</taxon>
    </lineage>
</organism>
<dbReference type="Proteomes" id="UP001054945">
    <property type="component" value="Unassembled WGS sequence"/>
</dbReference>
<feature type="compositionally biased region" description="Basic residues" evidence="1">
    <location>
        <begin position="79"/>
        <end position="88"/>
    </location>
</feature>
<name>A0AAV4V4Z9_CAEEX</name>
<feature type="region of interest" description="Disordered" evidence="1">
    <location>
        <begin position="71"/>
        <end position="96"/>
    </location>
</feature>
<evidence type="ECO:0000256" key="1">
    <source>
        <dbReference type="SAM" id="MobiDB-lite"/>
    </source>
</evidence>
<comment type="caution">
    <text evidence="2">The sequence shown here is derived from an EMBL/GenBank/DDBJ whole genome shotgun (WGS) entry which is preliminary data.</text>
</comment>
<protein>
    <submittedName>
        <fullName evidence="2">Uncharacterized protein</fullName>
    </submittedName>
</protein>
<proteinExistence type="predicted"/>
<dbReference type="EMBL" id="BPLR01013982">
    <property type="protein sequence ID" value="GIY65320.1"/>
    <property type="molecule type" value="Genomic_DNA"/>
</dbReference>